<sequence length="386" mass="45486">CYFSFAEVLIHFLSHLILLSLHSFFSHFLTFVSQNLPKTCRPKSHIVFLKTHKTASSTVQNILFRYGESRELIFVLPPKNKHMLSYPRYFDRKFVETKHLKKFDIICNHMRFRKSEVKKLMPKDSFYFSILRHPVSSMESIFMFFNHRTVFHSFTSLDDFLEHSWNNVSVKDRYAHNNVAFDFGFGNTATADTPDLETIVNKVIAGIERDFHLILITEYFEESMILLKHALCWSLEDVVSFKVNSRTAQSHSSISLTAPEKIKRWNVLDWRIYEHFNATFWNKVRSQVGEEQMKLEVFQLKQLQVKLTSSCLEGAQAVDSTQIKDKELRPFHNGSAVIQGYNLHPNLDIQTKIKCQRMIIPELQYTRRLYVKQFTQKTSKVIQENH</sequence>
<dbReference type="InterPro" id="IPR009729">
    <property type="entry name" value="Gal-3-0_sulfotransfrase"/>
</dbReference>
<protein>
    <submittedName>
        <fullName evidence="10">Galactose-3-O-sulfotransferase 2</fullName>
    </submittedName>
</protein>
<evidence type="ECO:0000256" key="1">
    <source>
        <dbReference type="ARBA" id="ARBA00004323"/>
    </source>
</evidence>
<comment type="similarity">
    <text evidence="2">Belongs to the galactose-3-O-sulfotransferase family.</text>
</comment>
<dbReference type="GO" id="GO:0001733">
    <property type="term" value="F:galactosylceramide sulfotransferase activity"/>
    <property type="evidence" value="ECO:0007669"/>
    <property type="project" value="InterPro"/>
</dbReference>
<evidence type="ECO:0000313" key="11">
    <source>
        <dbReference type="Proteomes" id="UP000472267"/>
    </source>
</evidence>
<evidence type="ECO:0000256" key="9">
    <source>
        <dbReference type="ARBA" id="ARBA00023180"/>
    </source>
</evidence>
<keyword evidence="8" id="KW-0472">Membrane</keyword>
<dbReference type="Pfam" id="PF06990">
    <property type="entry name" value="Gal-3-0_sulfotr"/>
    <property type="match status" value="1"/>
</dbReference>
<dbReference type="PANTHER" id="PTHR14647:SF62">
    <property type="entry name" value="GALACTOSE-3-O-SULFOTRANSFERASE 2"/>
    <property type="match status" value="1"/>
</dbReference>
<evidence type="ECO:0000256" key="2">
    <source>
        <dbReference type="ARBA" id="ARBA00008124"/>
    </source>
</evidence>
<accession>A0A672H937</accession>
<dbReference type="AlphaFoldDB" id="A0A672H937"/>
<evidence type="ECO:0000256" key="4">
    <source>
        <dbReference type="ARBA" id="ARBA00022692"/>
    </source>
</evidence>
<dbReference type="InterPro" id="IPR027417">
    <property type="entry name" value="P-loop_NTPase"/>
</dbReference>
<dbReference type="Gene3D" id="3.40.50.300">
    <property type="entry name" value="P-loop containing nucleotide triphosphate hydrolases"/>
    <property type="match status" value="1"/>
</dbReference>
<evidence type="ECO:0000256" key="7">
    <source>
        <dbReference type="ARBA" id="ARBA00023034"/>
    </source>
</evidence>
<dbReference type="GO" id="GO:0009247">
    <property type="term" value="P:glycolipid biosynthetic process"/>
    <property type="evidence" value="ECO:0007669"/>
    <property type="project" value="InterPro"/>
</dbReference>
<reference evidence="10" key="1">
    <citation type="submission" date="2019-06" db="EMBL/GenBank/DDBJ databases">
        <authorList>
            <consortium name="Wellcome Sanger Institute Data Sharing"/>
        </authorList>
    </citation>
    <scope>NUCLEOTIDE SEQUENCE [LARGE SCALE GENOMIC DNA]</scope>
</reference>
<dbReference type="GO" id="GO:0000139">
    <property type="term" value="C:Golgi membrane"/>
    <property type="evidence" value="ECO:0007669"/>
    <property type="project" value="UniProtKB-SubCell"/>
</dbReference>
<keyword evidence="7" id="KW-0333">Golgi apparatus</keyword>
<dbReference type="SUPFAM" id="SSF52540">
    <property type="entry name" value="P-loop containing nucleoside triphosphate hydrolases"/>
    <property type="match status" value="1"/>
</dbReference>
<dbReference type="PANTHER" id="PTHR14647">
    <property type="entry name" value="GALACTOSE-3-O-SULFOTRANSFERASE"/>
    <property type="match status" value="1"/>
</dbReference>
<dbReference type="Ensembl" id="ENSSFAT00005026679.1">
    <property type="protein sequence ID" value="ENSSFAP00005025663.1"/>
    <property type="gene ID" value="ENSSFAG00005013194.1"/>
</dbReference>
<dbReference type="Proteomes" id="UP000472267">
    <property type="component" value="Chromosome 14"/>
</dbReference>
<organism evidence="10 11">
    <name type="scientific">Salarias fasciatus</name>
    <name type="common">Jewelled blenny</name>
    <name type="synonym">Blennius fasciatus</name>
    <dbReference type="NCBI Taxonomy" id="181472"/>
    <lineage>
        <taxon>Eukaryota</taxon>
        <taxon>Metazoa</taxon>
        <taxon>Chordata</taxon>
        <taxon>Craniata</taxon>
        <taxon>Vertebrata</taxon>
        <taxon>Euteleostomi</taxon>
        <taxon>Actinopterygii</taxon>
        <taxon>Neopterygii</taxon>
        <taxon>Teleostei</taxon>
        <taxon>Neoteleostei</taxon>
        <taxon>Acanthomorphata</taxon>
        <taxon>Ovalentaria</taxon>
        <taxon>Blenniimorphae</taxon>
        <taxon>Blenniiformes</taxon>
        <taxon>Blennioidei</taxon>
        <taxon>Blenniidae</taxon>
        <taxon>Salariinae</taxon>
        <taxon>Salarias</taxon>
    </lineage>
</organism>
<keyword evidence="3" id="KW-0808">Transferase</keyword>
<comment type="subcellular location">
    <subcellularLocation>
        <location evidence="1">Golgi apparatus membrane</location>
        <topology evidence="1">Single-pass type II membrane protein</topology>
    </subcellularLocation>
</comment>
<reference evidence="10" key="3">
    <citation type="submission" date="2025-09" db="UniProtKB">
        <authorList>
            <consortium name="Ensembl"/>
        </authorList>
    </citation>
    <scope>IDENTIFICATION</scope>
</reference>
<proteinExistence type="inferred from homology"/>
<evidence type="ECO:0000313" key="10">
    <source>
        <dbReference type="Ensembl" id="ENSSFAP00005025663.1"/>
    </source>
</evidence>
<keyword evidence="4" id="KW-0812">Transmembrane</keyword>
<reference evidence="10" key="2">
    <citation type="submission" date="2025-08" db="UniProtKB">
        <authorList>
            <consortium name="Ensembl"/>
        </authorList>
    </citation>
    <scope>IDENTIFICATION</scope>
</reference>
<keyword evidence="11" id="KW-1185">Reference proteome</keyword>
<name>A0A672H937_SALFA</name>
<evidence type="ECO:0000256" key="3">
    <source>
        <dbReference type="ARBA" id="ARBA00022679"/>
    </source>
</evidence>
<keyword evidence="6" id="KW-1133">Transmembrane helix</keyword>
<evidence type="ECO:0000256" key="5">
    <source>
        <dbReference type="ARBA" id="ARBA00022968"/>
    </source>
</evidence>
<keyword evidence="9" id="KW-0325">Glycoprotein</keyword>
<evidence type="ECO:0000256" key="8">
    <source>
        <dbReference type="ARBA" id="ARBA00023136"/>
    </source>
</evidence>
<keyword evidence="5" id="KW-0735">Signal-anchor</keyword>
<evidence type="ECO:0000256" key="6">
    <source>
        <dbReference type="ARBA" id="ARBA00022989"/>
    </source>
</evidence>